<dbReference type="Gene3D" id="3.30.70.270">
    <property type="match status" value="1"/>
</dbReference>
<dbReference type="InterPro" id="IPR000160">
    <property type="entry name" value="GGDEF_dom"/>
</dbReference>
<organism evidence="6 7">
    <name type="scientific">Legionella massiliensis</name>
    <dbReference type="NCBI Taxonomy" id="1034943"/>
    <lineage>
        <taxon>Bacteria</taxon>
        <taxon>Pseudomonadati</taxon>
        <taxon>Pseudomonadota</taxon>
        <taxon>Gammaproteobacteria</taxon>
        <taxon>Legionellales</taxon>
        <taxon>Legionellaceae</taxon>
        <taxon>Legionella</taxon>
    </lineage>
</organism>
<name>A0A078KXW3_9GAMM</name>
<dbReference type="NCBIfam" id="TIGR00254">
    <property type="entry name" value="GGDEF"/>
    <property type="match status" value="1"/>
</dbReference>
<dbReference type="PROSITE" id="PS50887">
    <property type="entry name" value="GGDEF"/>
    <property type="match status" value="1"/>
</dbReference>
<dbReference type="CDD" id="cd01949">
    <property type="entry name" value="GGDEF"/>
    <property type="match status" value="1"/>
</dbReference>
<dbReference type="PANTHER" id="PTHR45138:SF9">
    <property type="entry name" value="DIGUANYLATE CYCLASE DGCM-RELATED"/>
    <property type="match status" value="1"/>
</dbReference>
<evidence type="ECO:0000256" key="4">
    <source>
        <dbReference type="SAM" id="Coils"/>
    </source>
</evidence>
<feature type="domain" description="GGDEF" evidence="5">
    <location>
        <begin position="383"/>
        <end position="513"/>
    </location>
</feature>
<keyword evidence="4" id="KW-0175">Coiled coil</keyword>
<dbReference type="Proteomes" id="UP000044071">
    <property type="component" value="Unassembled WGS sequence"/>
</dbReference>
<evidence type="ECO:0000259" key="5">
    <source>
        <dbReference type="PROSITE" id="PS50887"/>
    </source>
</evidence>
<comment type="cofactor">
    <cofactor evidence="1">
        <name>Mg(2+)</name>
        <dbReference type="ChEBI" id="CHEBI:18420"/>
    </cofactor>
</comment>
<evidence type="ECO:0000313" key="7">
    <source>
        <dbReference type="Proteomes" id="UP000044071"/>
    </source>
</evidence>
<dbReference type="InterPro" id="IPR043128">
    <property type="entry name" value="Rev_trsase/Diguanyl_cyclase"/>
</dbReference>
<reference evidence="6 7" key="1">
    <citation type="submission" date="2014-06" db="EMBL/GenBank/DDBJ databases">
        <authorList>
            <person name="Urmite Genomes Urmite Genomes"/>
        </authorList>
    </citation>
    <scope>NUCLEOTIDE SEQUENCE [LARGE SCALE GENOMIC DNA]</scope>
</reference>
<dbReference type="Pfam" id="PF20975">
    <property type="entry name" value="DGCcoil"/>
    <property type="match status" value="1"/>
</dbReference>
<dbReference type="InterPro" id="IPR050469">
    <property type="entry name" value="Diguanylate_Cyclase"/>
</dbReference>
<gene>
    <name evidence="6" type="primary">pleD</name>
    <name evidence="6" type="ORF">BN59_02155</name>
</gene>
<dbReference type="InterPro" id="IPR029787">
    <property type="entry name" value="Nucleotide_cyclase"/>
</dbReference>
<dbReference type="Pfam" id="PF00990">
    <property type="entry name" value="GGDEF"/>
    <property type="match status" value="1"/>
</dbReference>
<evidence type="ECO:0000256" key="3">
    <source>
        <dbReference type="ARBA" id="ARBA00034247"/>
    </source>
</evidence>
<dbReference type="InterPro" id="IPR048516">
    <property type="entry name" value="DGCcoil"/>
</dbReference>
<dbReference type="STRING" id="1034943.BN59_02155"/>
<protein>
    <recommendedName>
        <fullName evidence="2">diguanylate cyclase</fullName>
        <ecNumber evidence="2">2.7.7.65</ecNumber>
    </recommendedName>
</protein>
<proteinExistence type="predicted"/>
<dbReference type="RefSeq" id="WP_043874325.1">
    <property type="nucleotide sequence ID" value="NZ_CCVW01000002.1"/>
</dbReference>
<dbReference type="SMART" id="SM00267">
    <property type="entry name" value="GGDEF"/>
    <property type="match status" value="1"/>
</dbReference>
<feature type="coiled-coil region" evidence="4">
    <location>
        <begin position="311"/>
        <end position="345"/>
    </location>
</feature>
<dbReference type="EC" id="2.7.7.65" evidence="2"/>
<dbReference type="eggNOG" id="COG3706">
    <property type="taxonomic scope" value="Bacteria"/>
</dbReference>
<accession>A0A078KXW3</accession>
<dbReference type="SUPFAM" id="SSF55073">
    <property type="entry name" value="Nucleotide cyclase"/>
    <property type="match status" value="1"/>
</dbReference>
<dbReference type="FunFam" id="3.30.70.270:FF:000001">
    <property type="entry name" value="Diguanylate cyclase domain protein"/>
    <property type="match status" value="1"/>
</dbReference>
<evidence type="ECO:0000256" key="2">
    <source>
        <dbReference type="ARBA" id="ARBA00012528"/>
    </source>
</evidence>
<feature type="coiled-coil region" evidence="4">
    <location>
        <begin position="7"/>
        <end position="34"/>
    </location>
</feature>
<dbReference type="OrthoDB" id="9812260at2"/>
<dbReference type="eggNOG" id="COG3072">
    <property type="taxonomic scope" value="Bacteria"/>
</dbReference>
<comment type="catalytic activity">
    <reaction evidence="3">
        <text>2 GTP = 3',3'-c-di-GMP + 2 diphosphate</text>
        <dbReference type="Rhea" id="RHEA:24898"/>
        <dbReference type="ChEBI" id="CHEBI:33019"/>
        <dbReference type="ChEBI" id="CHEBI:37565"/>
        <dbReference type="ChEBI" id="CHEBI:58805"/>
        <dbReference type="EC" id="2.7.7.65"/>
    </reaction>
</comment>
<evidence type="ECO:0000256" key="1">
    <source>
        <dbReference type="ARBA" id="ARBA00001946"/>
    </source>
</evidence>
<keyword evidence="7" id="KW-1185">Reference proteome</keyword>
<dbReference type="GO" id="GO:0052621">
    <property type="term" value="F:diguanylate cyclase activity"/>
    <property type="evidence" value="ECO:0007669"/>
    <property type="project" value="UniProtKB-EC"/>
</dbReference>
<evidence type="ECO:0000313" key="6">
    <source>
        <dbReference type="EMBL" id="CDZ77862.1"/>
    </source>
</evidence>
<sequence>MLEQELKNKIVNTISQYKIKCDKLEDEISVLKSAIYQLSLLPNGIYIGVDRQMHNLQTNIQENQDSSKIKKSVEHLVNAINALQKKKQENKARIGDFVKQGTSLLSKIIKAQDQSTFEQIESLLRADTNEQELLNNFMALLEESVQWIAEQLSQPAGIPITKKDSQEVSVNTQINARLSQLIEHLQIPEDFSPRLEALKSNLSQQLTLNSLTQVVDSLTDLVIEAFNLEHNQFKGFLNKFADYLRDFGSYLQVSNTNNLQSHEAGKTLETGLQENLIAIKNHIDQSQTIEELSTKIVGSLDLIAQQIKSFRDNEETRVKGYEEQVIALQAKLTEAESGVAKIKEQLSFQKVRINQDSLTGLPNRSAYDEYVLNAFHRWQRGFGDMTLAIADIDHFKDVNDQYGHLAGDKVLKKIATLFRSSLRAVDFVARYGGEEFVFIFEHTSDHDGWKVLDNLRQAIQETEFCYRDTRVVITASFGLTSLRHGDDIETLFVRADEAMYRAKHNGRNQVIMI</sequence>
<dbReference type="AlphaFoldDB" id="A0A078KXW3"/>
<dbReference type="PANTHER" id="PTHR45138">
    <property type="entry name" value="REGULATORY COMPONENTS OF SENSORY TRANSDUCTION SYSTEM"/>
    <property type="match status" value="1"/>
</dbReference>
<dbReference type="EMBL" id="CCSB01000002">
    <property type="protein sequence ID" value="CDZ77862.1"/>
    <property type="molecule type" value="Genomic_DNA"/>
</dbReference>